<dbReference type="CDD" id="cd04301">
    <property type="entry name" value="NAT_SF"/>
    <property type="match status" value="1"/>
</dbReference>
<dbReference type="InterPro" id="IPR000182">
    <property type="entry name" value="GNAT_dom"/>
</dbReference>
<keyword evidence="3" id="KW-1185">Reference proteome</keyword>
<proteinExistence type="predicted"/>
<evidence type="ECO:0000259" key="1">
    <source>
        <dbReference type="PROSITE" id="PS51186"/>
    </source>
</evidence>
<dbReference type="Pfam" id="PF13673">
    <property type="entry name" value="Acetyltransf_10"/>
    <property type="match status" value="1"/>
</dbReference>
<dbReference type="EMBL" id="BORT01000022">
    <property type="protein sequence ID" value="GIO49484.1"/>
    <property type="molecule type" value="Genomic_DNA"/>
</dbReference>
<name>A0A919YFG9_9BACL</name>
<organism evidence="2 3">
    <name type="scientific">Paenibacillus azoreducens</name>
    <dbReference type="NCBI Taxonomy" id="116718"/>
    <lineage>
        <taxon>Bacteria</taxon>
        <taxon>Bacillati</taxon>
        <taxon>Bacillota</taxon>
        <taxon>Bacilli</taxon>
        <taxon>Bacillales</taxon>
        <taxon>Paenibacillaceae</taxon>
        <taxon>Paenibacillus</taxon>
    </lineage>
</organism>
<reference evidence="2 3" key="1">
    <citation type="submission" date="2021-03" db="EMBL/GenBank/DDBJ databases">
        <title>Antimicrobial resistance genes in bacteria isolated from Japanese honey, and their potential for conferring macrolide and lincosamide resistance in the American foulbrood pathogen Paenibacillus larvae.</title>
        <authorList>
            <person name="Okamoto M."/>
            <person name="Kumagai M."/>
            <person name="Kanamori H."/>
            <person name="Takamatsu D."/>
        </authorList>
    </citation>
    <scope>NUCLEOTIDE SEQUENCE [LARGE SCALE GENOMIC DNA]</scope>
    <source>
        <strain evidence="2 3">J34TS1</strain>
    </source>
</reference>
<protein>
    <submittedName>
        <fullName evidence="2">N-acetyltransferase</fullName>
    </submittedName>
</protein>
<dbReference type="Gene3D" id="3.40.630.30">
    <property type="match status" value="1"/>
</dbReference>
<dbReference type="AlphaFoldDB" id="A0A919YFG9"/>
<dbReference type="RefSeq" id="WP_212979972.1">
    <property type="nucleotide sequence ID" value="NZ_AP025343.1"/>
</dbReference>
<dbReference type="PROSITE" id="PS51186">
    <property type="entry name" value="GNAT"/>
    <property type="match status" value="1"/>
</dbReference>
<feature type="domain" description="N-acetyltransferase" evidence="1">
    <location>
        <begin position="1"/>
        <end position="150"/>
    </location>
</feature>
<dbReference type="InterPro" id="IPR016181">
    <property type="entry name" value="Acyl_CoA_acyltransferase"/>
</dbReference>
<evidence type="ECO:0000313" key="2">
    <source>
        <dbReference type="EMBL" id="GIO49484.1"/>
    </source>
</evidence>
<evidence type="ECO:0000313" key="3">
    <source>
        <dbReference type="Proteomes" id="UP000682811"/>
    </source>
</evidence>
<dbReference type="GO" id="GO:0016747">
    <property type="term" value="F:acyltransferase activity, transferring groups other than amino-acyl groups"/>
    <property type="evidence" value="ECO:0007669"/>
    <property type="project" value="InterPro"/>
</dbReference>
<comment type="caution">
    <text evidence="2">The sequence shown here is derived from an EMBL/GenBank/DDBJ whole genome shotgun (WGS) entry which is preliminary data.</text>
</comment>
<dbReference type="SUPFAM" id="SSF55729">
    <property type="entry name" value="Acyl-CoA N-acyltransferases (Nat)"/>
    <property type="match status" value="1"/>
</dbReference>
<gene>
    <name evidence="2" type="ORF">J34TS1_42490</name>
</gene>
<dbReference type="Proteomes" id="UP000682811">
    <property type="component" value="Unassembled WGS sequence"/>
</dbReference>
<sequence>MNIRKAKIDEAGYLSDLSFRSKAYWGYSDDFMEACREVLTVSPDDISSSLVFVIEDGGTIKGFIGLELENDFCLVSNLFIDPDGIGKGYGRALWQHMLEVVKGLNVRTVQIHSDPHAEKFYLAMGAKRIGEVESNVFEDRKLPLMEVELIR</sequence>
<accession>A0A919YFG9</accession>